<feature type="transmembrane region" description="Helical" evidence="6">
    <location>
        <begin position="96"/>
        <end position="115"/>
    </location>
</feature>
<evidence type="ECO:0000256" key="3">
    <source>
        <dbReference type="ARBA" id="ARBA00022692"/>
    </source>
</evidence>
<proteinExistence type="predicted"/>
<feature type="domain" description="Type II secretion system protein GspF" evidence="7">
    <location>
        <begin position="158"/>
        <end position="279"/>
    </location>
</feature>
<name>Q01NX6_SOLUE</name>
<comment type="subcellular location">
    <subcellularLocation>
        <location evidence="1">Cell membrane</location>
        <topology evidence="1">Multi-pass membrane protein</topology>
    </subcellularLocation>
</comment>
<dbReference type="InParanoid" id="Q01NX6"/>
<evidence type="ECO:0000259" key="7">
    <source>
        <dbReference type="Pfam" id="PF00482"/>
    </source>
</evidence>
<organism evidence="8">
    <name type="scientific">Solibacter usitatus (strain Ellin6076)</name>
    <dbReference type="NCBI Taxonomy" id="234267"/>
    <lineage>
        <taxon>Bacteria</taxon>
        <taxon>Pseudomonadati</taxon>
        <taxon>Acidobacteriota</taxon>
        <taxon>Terriglobia</taxon>
        <taxon>Bryobacterales</taxon>
        <taxon>Solibacteraceae</taxon>
        <taxon>Candidatus Solibacter</taxon>
    </lineage>
</organism>
<evidence type="ECO:0000256" key="6">
    <source>
        <dbReference type="SAM" id="Phobius"/>
    </source>
</evidence>
<dbReference type="PANTHER" id="PTHR35007:SF1">
    <property type="entry name" value="PILUS ASSEMBLY PROTEIN"/>
    <property type="match status" value="1"/>
</dbReference>
<keyword evidence="5 6" id="KW-0472">Membrane</keyword>
<evidence type="ECO:0000256" key="4">
    <source>
        <dbReference type="ARBA" id="ARBA00022989"/>
    </source>
</evidence>
<sequence precursor="true">MHPVSFFLIVGVLFSMALYAAGYYVWSVPEQEAEDRLNSRLRELRAHTRTRSEKAPELLRRTHRGSFAFLGDLVTWVGVLRRLQDLIEQANLKYRAADVFGVSVMLAVGTLLVLTLFGAMFFLRILFAILVGFTPVFYILRVRGRRLHKFEEMLPDAIDLFTRTMRAGHNIHSGLETIATETSDPVKMEFKKLMEELALGSQVEPALHGLGKRVPLIDLKFFITSLILQRQTGANMVSVLENLSTLVRERLNMAAKMKAHTAQQRFSAGLLCCLPLVVGIGFWILKPEYVRLLWTDPVGSKFFTYAIISEFVGILVIRKIANIKV</sequence>
<dbReference type="InterPro" id="IPR042094">
    <property type="entry name" value="T2SS_GspF_sf"/>
</dbReference>
<feature type="transmembrane region" description="Helical" evidence="6">
    <location>
        <begin position="121"/>
        <end position="140"/>
    </location>
</feature>
<dbReference type="STRING" id="234267.Acid_7746"/>
<feature type="transmembrane region" description="Helical" evidence="6">
    <location>
        <begin position="266"/>
        <end position="285"/>
    </location>
</feature>
<reference evidence="8" key="1">
    <citation type="submission" date="2006-10" db="EMBL/GenBank/DDBJ databases">
        <title>Complete sequence of Solibacter usitatus Ellin6076.</title>
        <authorList>
            <consortium name="US DOE Joint Genome Institute"/>
            <person name="Copeland A."/>
            <person name="Lucas S."/>
            <person name="Lapidus A."/>
            <person name="Barry K."/>
            <person name="Detter J.C."/>
            <person name="Glavina del Rio T."/>
            <person name="Hammon N."/>
            <person name="Israni S."/>
            <person name="Dalin E."/>
            <person name="Tice H."/>
            <person name="Pitluck S."/>
            <person name="Thompson L.S."/>
            <person name="Brettin T."/>
            <person name="Bruce D."/>
            <person name="Han C."/>
            <person name="Tapia R."/>
            <person name="Gilna P."/>
            <person name="Schmutz J."/>
            <person name="Larimer F."/>
            <person name="Land M."/>
            <person name="Hauser L."/>
            <person name="Kyrpides N."/>
            <person name="Mikhailova N."/>
            <person name="Janssen P.H."/>
            <person name="Kuske C.R."/>
            <person name="Richardson P."/>
        </authorList>
    </citation>
    <scope>NUCLEOTIDE SEQUENCE</scope>
    <source>
        <strain evidence="8">Ellin6076</strain>
    </source>
</reference>
<dbReference type="Gene3D" id="1.20.81.30">
    <property type="entry name" value="Type II secretion system (T2SS), domain F"/>
    <property type="match status" value="1"/>
</dbReference>
<protein>
    <submittedName>
        <fullName evidence="8">Type II secretion system protein</fullName>
    </submittedName>
</protein>
<evidence type="ECO:0000256" key="2">
    <source>
        <dbReference type="ARBA" id="ARBA00022475"/>
    </source>
</evidence>
<dbReference type="eggNOG" id="COG4965">
    <property type="taxonomic scope" value="Bacteria"/>
</dbReference>
<feature type="transmembrane region" description="Helical" evidence="6">
    <location>
        <begin position="297"/>
        <end position="317"/>
    </location>
</feature>
<dbReference type="InterPro" id="IPR018076">
    <property type="entry name" value="T2SS_GspF_dom"/>
</dbReference>
<dbReference type="PANTHER" id="PTHR35007">
    <property type="entry name" value="INTEGRAL MEMBRANE PROTEIN-RELATED"/>
    <property type="match status" value="1"/>
</dbReference>
<dbReference type="KEGG" id="sus:Acid_7746"/>
<keyword evidence="3 6" id="KW-0812">Transmembrane</keyword>
<accession>Q01NX6</accession>
<dbReference type="EMBL" id="CP000473">
    <property type="protein sequence ID" value="ABJ88644.1"/>
    <property type="molecule type" value="Genomic_DNA"/>
</dbReference>
<dbReference type="AlphaFoldDB" id="Q01NX6"/>
<dbReference type="GO" id="GO:0005886">
    <property type="term" value="C:plasma membrane"/>
    <property type="evidence" value="ECO:0007669"/>
    <property type="project" value="UniProtKB-SubCell"/>
</dbReference>
<evidence type="ECO:0000313" key="8">
    <source>
        <dbReference type="EMBL" id="ABJ88644.1"/>
    </source>
</evidence>
<gene>
    <name evidence="8" type="ordered locus">Acid_7746</name>
</gene>
<dbReference type="OrthoDB" id="9803381at2"/>
<keyword evidence="4 6" id="KW-1133">Transmembrane helix</keyword>
<evidence type="ECO:0000256" key="1">
    <source>
        <dbReference type="ARBA" id="ARBA00004651"/>
    </source>
</evidence>
<keyword evidence="2" id="KW-1003">Cell membrane</keyword>
<evidence type="ECO:0000256" key="5">
    <source>
        <dbReference type="ARBA" id="ARBA00023136"/>
    </source>
</evidence>
<dbReference type="HOGENOM" id="CLU_064305_0_1_0"/>
<feature type="transmembrane region" description="Helical" evidence="6">
    <location>
        <begin position="6"/>
        <end position="26"/>
    </location>
</feature>
<dbReference type="Pfam" id="PF00482">
    <property type="entry name" value="T2SSF"/>
    <property type="match status" value="1"/>
</dbReference>